<feature type="compositionally biased region" description="Low complexity" evidence="11">
    <location>
        <begin position="167"/>
        <end position="185"/>
    </location>
</feature>
<dbReference type="GO" id="GO:0097414">
    <property type="term" value="C:classical Lewy body"/>
    <property type="evidence" value="ECO:0007669"/>
    <property type="project" value="Ensembl"/>
</dbReference>
<dbReference type="STRING" id="9838.ENSCDRP00005022929"/>
<dbReference type="GO" id="GO:0097409">
    <property type="term" value="C:glial cytoplasmic inclusion"/>
    <property type="evidence" value="ECO:0007669"/>
    <property type="project" value="Ensembl"/>
</dbReference>
<dbReference type="SUPFAM" id="SSF81383">
    <property type="entry name" value="F-box domain"/>
    <property type="match status" value="1"/>
</dbReference>
<keyword evidence="8" id="KW-0496">Mitochondrion</keyword>
<evidence type="ECO:0000256" key="4">
    <source>
        <dbReference type="ARBA" id="ARBA00004906"/>
    </source>
</evidence>
<feature type="region of interest" description="Disordered" evidence="11">
    <location>
        <begin position="552"/>
        <end position="585"/>
    </location>
</feature>
<sequence>MFQRPAGRAAAAARPGPLLRSIPIAPVVAVPGPPPLERELPDCSVVTVAASGSGPLGPLAAAMKLRVRLQKRTWPLEVPGAEPTLGQLRAYLSQALLPTWGYSSDTRFAITLNNKDALTGDEETLASYGIVSGDLICLVLEDAIPAPNLPSSTDSEHSSLQNNDQPSLAASSSQSSIQDEQLSDSFQGQAAKSDVCNDDSMSGPSQNFEAESIQDVVDMEEGTGFYPSEPMLCSEAVEGQVPHSLETLYQSADCSNPSDALIVSIHLLMLESGYIPQGTEAKAVSMPENWRSGGVYKLQYTHPLCEGGSAALTCVPLGNLIVINATLKINNEIRSVKRLQLLPESFICKEESGENVAKIYKDLQKLSRLFKDQLVYPLLAFTRQALNLPDVFGLVVLPLELKLRIFRLLDVRSVLSLSAVCHDLFIASNDQLLWRCLYLRDFRDGTVRGRDTDWKELYRKRHKQRKEAQRGRHVMFLPSSPHPIPFYPNPLHPRPFPPSSLLPPGIIGGEYDERLTLPYVGDPINSLIPGPGETPSQFPPLRPRFDPIGPLPGPNPILPGRGGPNDRFPLRPSRGRPTDNRLPFM</sequence>
<dbReference type="GO" id="GO:1901526">
    <property type="term" value="P:positive regulation of mitophagy"/>
    <property type="evidence" value="ECO:0007669"/>
    <property type="project" value="Ensembl"/>
</dbReference>
<dbReference type="InterPro" id="IPR029071">
    <property type="entry name" value="Ubiquitin-like_domsf"/>
</dbReference>
<dbReference type="PANTHER" id="PTHR15537">
    <property type="entry name" value="F-BOX ONLY PROTEIN 7"/>
    <property type="match status" value="1"/>
</dbReference>
<dbReference type="GO" id="GO:0006626">
    <property type="term" value="P:protein targeting to mitochondrion"/>
    <property type="evidence" value="ECO:0007669"/>
    <property type="project" value="Ensembl"/>
</dbReference>
<reference evidence="13 14" key="1">
    <citation type="journal article" date="2019" name="Mol. Ecol. Resour.">
        <title>Improving Illumina assemblies with Hi-C and long reads: an example with the North African dromedary.</title>
        <authorList>
            <person name="Elbers J.P."/>
            <person name="Rogers M.F."/>
            <person name="Perelman P.L."/>
            <person name="Proskuryakova A.A."/>
            <person name="Serdyukova N.A."/>
            <person name="Johnson W.E."/>
            <person name="Horin P."/>
            <person name="Corander J."/>
            <person name="Murphy D."/>
            <person name="Burger P.A."/>
        </authorList>
    </citation>
    <scope>NUCLEOTIDE SEQUENCE [LARGE SCALE GENOMIC DNA]</scope>
    <source>
        <strain evidence="13">Drom800</strain>
        <tissue evidence="13">Blood</tissue>
    </source>
</reference>
<proteinExistence type="predicted"/>
<accession>A0A5N4DEG4</accession>
<dbReference type="GO" id="GO:2000134">
    <property type="term" value="P:negative regulation of G1/S transition of mitotic cell cycle"/>
    <property type="evidence" value="ECO:0007669"/>
    <property type="project" value="Ensembl"/>
</dbReference>
<keyword evidence="5" id="KW-0488">Methylation</keyword>
<dbReference type="GO" id="GO:0070936">
    <property type="term" value="P:protein K48-linked ubiquitination"/>
    <property type="evidence" value="ECO:0007669"/>
    <property type="project" value="Ensembl"/>
</dbReference>
<evidence type="ECO:0000256" key="10">
    <source>
        <dbReference type="ARBA" id="ARBA00073844"/>
    </source>
</evidence>
<evidence type="ECO:0000313" key="14">
    <source>
        <dbReference type="Proteomes" id="UP000299084"/>
    </source>
</evidence>
<dbReference type="InterPro" id="IPR001810">
    <property type="entry name" value="F-box_dom"/>
</dbReference>
<dbReference type="GO" id="GO:0031625">
    <property type="term" value="F:ubiquitin protein ligase binding"/>
    <property type="evidence" value="ECO:0007669"/>
    <property type="project" value="Ensembl"/>
</dbReference>
<keyword evidence="14" id="KW-1185">Reference proteome</keyword>
<dbReference type="GO" id="GO:0019901">
    <property type="term" value="F:protein kinase binding"/>
    <property type="evidence" value="ECO:0007669"/>
    <property type="project" value="Ensembl"/>
</dbReference>
<dbReference type="Gene3D" id="1.20.1280.50">
    <property type="match status" value="1"/>
</dbReference>
<dbReference type="GO" id="GO:0005829">
    <property type="term" value="C:cytosol"/>
    <property type="evidence" value="ECO:0007669"/>
    <property type="project" value="UniProtKB-SubCell"/>
</dbReference>
<dbReference type="GO" id="GO:0097462">
    <property type="term" value="C:Lewy neurite"/>
    <property type="evidence" value="ECO:0007669"/>
    <property type="project" value="Ensembl"/>
</dbReference>
<dbReference type="PROSITE" id="PS50181">
    <property type="entry name" value="FBOX"/>
    <property type="match status" value="1"/>
</dbReference>
<comment type="pathway">
    <text evidence="4">Protein modification; protein ubiquitination.</text>
</comment>
<feature type="domain" description="F-box" evidence="12">
    <location>
        <begin position="391"/>
        <end position="437"/>
    </location>
</feature>
<evidence type="ECO:0000313" key="13">
    <source>
        <dbReference type="EMBL" id="KAB1269497.1"/>
    </source>
</evidence>
<dbReference type="FunFam" id="3.40.1000.30:FF:000001">
    <property type="entry name" value="F-box only protein 7"/>
    <property type="match status" value="1"/>
</dbReference>
<feature type="region of interest" description="Disordered" evidence="11">
    <location>
        <begin position="148"/>
        <end position="212"/>
    </location>
</feature>
<dbReference type="OrthoDB" id="101791at2759"/>
<comment type="subcellular location">
    <subcellularLocation>
        <location evidence="3">Cytoplasm</location>
        <location evidence="3">Cytosol</location>
    </subcellularLocation>
    <subcellularLocation>
        <location evidence="2">Mitochondrion</location>
    </subcellularLocation>
    <subcellularLocation>
        <location evidence="1">Nucleus</location>
    </subcellularLocation>
</comment>
<dbReference type="GO" id="GO:0040012">
    <property type="term" value="P:regulation of locomotion"/>
    <property type="evidence" value="ECO:0007669"/>
    <property type="project" value="Ensembl"/>
</dbReference>
<evidence type="ECO:0000256" key="2">
    <source>
        <dbReference type="ARBA" id="ARBA00004173"/>
    </source>
</evidence>
<dbReference type="GO" id="GO:0030098">
    <property type="term" value="P:lymphocyte differentiation"/>
    <property type="evidence" value="ECO:0007669"/>
    <property type="project" value="Ensembl"/>
</dbReference>
<evidence type="ECO:0000256" key="5">
    <source>
        <dbReference type="ARBA" id="ARBA00022481"/>
    </source>
</evidence>
<dbReference type="CDD" id="cd22087">
    <property type="entry name" value="F-box_FBXO7"/>
    <property type="match status" value="1"/>
</dbReference>
<keyword evidence="9" id="KW-0539">Nucleus</keyword>
<dbReference type="GO" id="GO:0000422">
    <property type="term" value="P:autophagy of mitochondrion"/>
    <property type="evidence" value="ECO:0007669"/>
    <property type="project" value="Ensembl"/>
</dbReference>
<dbReference type="GO" id="GO:0005654">
    <property type="term" value="C:nucleoplasm"/>
    <property type="evidence" value="ECO:0007669"/>
    <property type="project" value="Ensembl"/>
</dbReference>
<dbReference type="InterPro" id="IPR021625">
    <property type="entry name" value="PI31_Prot_N"/>
</dbReference>
<dbReference type="GO" id="GO:0046982">
    <property type="term" value="F:protein heterodimerization activity"/>
    <property type="evidence" value="ECO:0007669"/>
    <property type="project" value="Ensembl"/>
</dbReference>
<evidence type="ECO:0000256" key="9">
    <source>
        <dbReference type="ARBA" id="ARBA00023242"/>
    </source>
</evidence>
<dbReference type="Proteomes" id="UP000299084">
    <property type="component" value="Unassembled WGS sequence"/>
</dbReference>
<dbReference type="PANTHER" id="PTHR15537:SF2">
    <property type="entry name" value="F-BOX ONLY PROTEIN 7"/>
    <property type="match status" value="1"/>
</dbReference>
<dbReference type="SUPFAM" id="SSF54236">
    <property type="entry name" value="Ubiquitin-like"/>
    <property type="match status" value="1"/>
</dbReference>
<dbReference type="GO" id="GO:1903377">
    <property type="term" value="P:negative regulation of oxidative stress-induced neuron intrinsic apoptotic signaling pathway"/>
    <property type="evidence" value="ECO:0007669"/>
    <property type="project" value="Ensembl"/>
</dbReference>
<dbReference type="GO" id="GO:0005739">
    <property type="term" value="C:mitochondrion"/>
    <property type="evidence" value="ECO:0007669"/>
    <property type="project" value="UniProtKB-SubCell"/>
</dbReference>
<dbReference type="Pfam" id="PF11566">
    <property type="entry name" value="PI31_Prot_N"/>
    <property type="match status" value="1"/>
</dbReference>
<dbReference type="GO" id="GO:0045620">
    <property type="term" value="P:negative regulation of lymphocyte differentiation"/>
    <property type="evidence" value="ECO:0007669"/>
    <property type="project" value="Ensembl"/>
</dbReference>
<dbReference type="FunFam" id="1.20.1280.50:FF:000010">
    <property type="entry name" value="F-box only protein 7"/>
    <property type="match status" value="1"/>
</dbReference>
<evidence type="ECO:0000256" key="8">
    <source>
        <dbReference type="ARBA" id="ARBA00023128"/>
    </source>
</evidence>
<comment type="caution">
    <text evidence="13">The sequence shown here is derived from an EMBL/GenBank/DDBJ whole genome shotgun (WGS) entry which is preliminary data.</text>
</comment>
<dbReference type="AlphaFoldDB" id="A0A5N4DEG4"/>
<evidence type="ECO:0000256" key="6">
    <source>
        <dbReference type="ARBA" id="ARBA00022490"/>
    </source>
</evidence>
<dbReference type="GO" id="GO:1990037">
    <property type="term" value="C:Lewy body core"/>
    <property type="evidence" value="ECO:0007669"/>
    <property type="project" value="Ensembl"/>
</dbReference>
<dbReference type="Gene3D" id="3.40.1000.30">
    <property type="match status" value="1"/>
</dbReference>
<organism evidence="13 14">
    <name type="scientific">Camelus dromedarius</name>
    <name type="common">Dromedary</name>
    <name type="synonym">Arabian camel</name>
    <dbReference type="NCBI Taxonomy" id="9838"/>
    <lineage>
        <taxon>Eukaryota</taxon>
        <taxon>Metazoa</taxon>
        <taxon>Chordata</taxon>
        <taxon>Craniata</taxon>
        <taxon>Vertebrata</taxon>
        <taxon>Euteleostomi</taxon>
        <taxon>Mammalia</taxon>
        <taxon>Eutheria</taxon>
        <taxon>Laurasiatheria</taxon>
        <taxon>Artiodactyla</taxon>
        <taxon>Tylopoda</taxon>
        <taxon>Camelidae</taxon>
        <taxon>Camelus</taxon>
    </lineage>
</organism>
<dbReference type="InterPro" id="IPR047118">
    <property type="entry name" value="Fbxo7"/>
</dbReference>
<dbReference type="EMBL" id="JWIN03000012">
    <property type="protein sequence ID" value="KAB1269497.1"/>
    <property type="molecule type" value="Genomic_DNA"/>
</dbReference>
<dbReference type="GO" id="GO:0043161">
    <property type="term" value="P:proteasome-mediated ubiquitin-dependent protein catabolic process"/>
    <property type="evidence" value="ECO:0007669"/>
    <property type="project" value="Ensembl"/>
</dbReference>
<feature type="compositionally biased region" description="Polar residues" evidence="11">
    <location>
        <begin position="199"/>
        <end position="209"/>
    </location>
</feature>
<dbReference type="GO" id="GO:0043130">
    <property type="term" value="F:ubiquitin binding"/>
    <property type="evidence" value="ECO:0007669"/>
    <property type="project" value="Ensembl"/>
</dbReference>
<dbReference type="InterPro" id="IPR036047">
    <property type="entry name" value="F-box-like_dom_sf"/>
</dbReference>
<evidence type="ECO:0000256" key="7">
    <source>
        <dbReference type="ARBA" id="ARBA00022786"/>
    </source>
</evidence>
<dbReference type="Pfam" id="PF12937">
    <property type="entry name" value="F-box-like"/>
    <property type="match status" value="1"/>
</dbReference>
<evidence type="ECO:0000256" key="1">
    <source>
        <dbReference type="ARBA" id="ARBA00004123"/>
    </source>
</evidence>
<protein>
    <recommendedName>
        <fullName evidence="10">F-box only protein 7</fullName>
    </recommendedName>
</protein>
<evidence type="ECO:0000256" key="11">
    <source>
        <dbReference type="SAM" id="MobiDB-lite"/>
    </source>
</evidence>
<dbReference type="GO" id="GO:0031647">
    <property type="term" value="P:regulation of protein stability"/>
    <property type="evidence" value="ECO:0007669"/>
    <property type="project" value="Ensembl"/>
</dbReference>
<dbReference type="GO" id="GO:0019005">
    <property type="term" value="C:SCF ubiquitin ligase complex"/>
    <property type="evidence" value="ECO:0007669"/>
    <property type="project" value="Ensembl"/>
</dbReference>
<gene>
    <name evidence="13" type="ORF">Cadr_000017057</name>
</gene>
<evidence type="ECO:0000256" key="3">
    <source>
        <dbReference type="ARBA" id="ARBA00004514"/>
    </source>
</evidence>
<dbReference type="GO" id="GO:1990756">
    <property type="term" value="F:ubiquitin-like ligase-substrate adaptor activity"/>
    <property type="evidence" value="ECO:0007669"/>
    <property type="project" value="Ensembl"/>
</dbReference>
<name>A0A5N4DEG4_CAMDR</name>
<dbReference type="GO" id="GO:1990038">
    <property type="term" value="C:Lewy body corona"/>
    <property type="evidence" value="ECO:0007669"/>
    <property type="project" value="Ensembl"/>
</dbReference>
<dbReference type="GO" id="GO:0010975">
    <property type="term" value="P:regulation of neuron projection development"/>
    <property type="evidence" value="ECO:0007669"/>
    <property type="project" value="Ensembl"/>
</dbReference>
<evidence type="ECO:0000259" key="12">
    <source>
        <dbReference type="PROSITE" id="PS50181"/>
    </source>
</evidence>
<feature type="compositionally biased region" description="Polar residues" evidence="11">
    <location>
        <begin position="149"/>
        <end position="166"/>
    </location>
</feature>
<keyword evidence="7" id="KW-0833">Ubl conjugation pathway</keyword>
<keyword evidence="6" id="KW-0963">Cytoplasm</keyword>